<dbReference type="RefSeq" id="XP_025373083.1">
    <property type="nucleotide sequence ID" value="XM_025510267.1"/>
</dbReference>
<evidence type="ECO:0000256" key="1">
    <source>
        <dbReference type="SAM" id="MobiDB-lite"/>
    </source>
</evidence>
<organism evidence="2 3">
    <name type="scientific">Ceraceosorus guamensis</name>
    <dbReference type="NCBI Taxonomy" id="1522189"/>
    <lineage>
        <taxon>Eukaryota</taxon>
        <taxon>Fungi</taxon>
        <taxon>Dikarya</taxon>
        <taxon>Basidiomycota</taxon>
        <taxon>Ustilaginomycotina</taxon>
        <taxon>Exobasidiomycetes</taxon>
        <taxon>Ceraceosorales</taxon>
        <taxon>Ceraceosoraceae</taxon>
        <taxon>Ceraceosorus</taxon>
    </lineage>
</organism>
<dbReference type="InParanoid" id="A0A316WDL2"/>
<name>A0A316WDL2_9BASI</name>
<reference evidence="2 3" key="1">
    <citation type="journal article" date="2018" name="Mol. Biol. Evol.">
        <title>Broad Genomic Sampling Reveals a Smut Pathogenic Ancestry of the Fungal Clade Ustilaginomycotina.</title>
        <authorList>
            <person name="Kijpornyongpan T."/>
            <person name="Mondo S.J."/>
            <person name="Barry K."/>
            <person name="Sandor L."/>
            <person name="Lee J."/>
            <person name="Lipzen A."/>
            <person name="Pangilinan J."/>
            <person name="LaButti K."/>
            <person name="Hainaut M."/>
            <person name="Henrissat B."/>
            <person name="Grigoriev I.V."/>
            <person name="Spatafora J.W."/>
            <person name="Aime M.C."/>
        </authorList>
    </citation>
    <scope>NUCLEOTIDE SEQUENCE [LARGE SCALE GENOMIC DNA]</scope>
    <source>
        <strain evidence="2 3">MCA 4658</strain>
    </source>
</reference>
<dbReference type="GeneID" id="37032137"/>
<evidence type="ECO:0000313" key="2">
    <source>
        <dbReference type="EMBL" id="PWN45923.1"/>
    </source>
</evidence>
<sequence length="129" mass="13959">MRTSLRQGDVQNSLLPCGLFGFGRGQAPLNLGSSGCFRSPTRDAAGNARWNMRRRKVATASITISLEPRPVCESRRAAANPPTVGRGSSPDQATRVNNFDRSAPGRTRVKAHKAFLRRTEGVQPLGTKV</sequence>
<feature type="compositionally biased region" description="Polar residues" evidence="1">
    <location>
        <begin position="89"/>
        <end position="100"/>
    </location>
</feature>
<accession>A0A316WDL2</accession>
<keyword evidence="3" id="KW-1185">Reference proteome</keyword>
<protein>
    <submittedName>
        <fullName evidence="2">Uncharacterized protein</fullName>
    </submittedName>
</protein>
<proteinExistence type="predicted"/>
<feature type="region of interest" description="Disordered" evidence="1">
    <location>
        <begin position="74"/>
        <end position="109"/>
    </location>
</feature>
<dbReference type="EMBL" id="KZ819353">
    <property type="protein sequence ID" value="PWN45923.1"/>
    <property type="molecule type" value="Genomic_DNA"/>
</dbReference>
<dbReference type="Proteomes" id="UP000245783">
    <property type="component" value="Unassembled WGS sequence"/>
</dbReference>
<dbReference type="AlphaFoldDB" id="A0A316WDL2"/>
<evidence type="ECO:0000313" key="3">
    <source>
        <dbReference type="Proteomes" id="UP000245783"/>
    </source>
</evidence>
<gene>
    <name evidence="2" type="ORF">IE81DRAFT_130787</name>
</gene>